<organism evidence="3 4">
    <name type="scientific">Ohtaekwangia kribbensis</name>
    <dbReference type="NCBI Taxonomy" id="688913"/>
    <lineage>
        <taxon>Bacteria</taxon>
        <taxon>Pseudomonadati</taxon>
        <taxon>Bacteroidota</taxon>
        <taxon>Cytophagia</taxon>
        <taxon>Cytophagales</taxon>
        <taxon>Fulvivirgaceae</taxon>
        <taxon>Ohtaekwangia</taxon>
    </lineage>
</organism>
<dbReference type="Pfam" id="PF00072">
    <property type="entry name" value="Response_reg"/>
    <property type="match status" value="1"/>
</dbReference>
<dbReference type="InterPro" id="IPR001789">
    <property type="entry name" value="Sig_transdc_resp-reg_receiver"/>
</dbReference>
<dbReference type="InterPro" id="IPR052893">
    <property type="entry name" value="TCS_response_regulator"/>
</dbReference>
<dbReference type="Proteomes" id="UP001597112">
    <property type="component" value="Unassembled WGS sequence"/>
</dbReference>
<dbReference type="Gene3D" id="3.40.50.2300">
    <property type="match status" value="1"/>
</dbReference>
<proteinExistence type="predicted"/>
<keyword evidence="4" id="KW-1185">Reference proteome</keyword>
<sequence length="148" mass="16754">MKSSSAIRILLADDDVDDCLLFEEALTEIPMLTSLSVANDGEQLLKRLLGVEELPEVLFLDLNMPRRNGFDCLQEIKKHDRTKDIPVIIISTSFDPDIVQLLFAKGARYYICKPARFENLRAVIHRGLVLISDEQQGKITSHHIVLNP</sequence>
<gene>
    <name evidence="3" type="ORF">ACFQ21_19435</name>
</gene>
<evidence type="ECO:0000313" key="3">
    <source>
        <dbReference type="EMBL" id="MFD1001511.1"/>
    </source>
</evidence>
<evidence type="ECO:0000313" key="4">
    <source>
        <dbReference type="Proteomes" id="UP001597112"/>
    </source>
</evidence>
<dbReference type="EMBL" id="JBHTKA010000007">
    <property type="protein sequence ID" value="MFD1001511.1"/>
    <property type="molecule type" value="Genomic_DNA"/>
</dbReference>
<feature type="modified residue" description="4-aspartylphosphate" evidence="1">
    <location>
        <position position="61"/>
    </location>
</feature>
<reference evidence="4" key="1">
    <citation type="journal article" date="2019" name="Int. J. Syst. Evol. Microbiol.">
        <title>The Global Catalogue of Microorganisms (GCM) 10K type strain sequencing project: providing services to taxonomists for standard genome sequencing and annotation.</title>
        <authorList>
            <consortium name="The Broad Institute Genomics Platform"/>
            <consortium name="The Broad Institute Genome Sequencing Center for Infectious Disease"/>
            <person name="Wu L."/>
            <person name="Ma J."/>
        </authorList>
    </citation>
    <scope>NUCLEOTIDE SEQUENCE [LARGE SCALE GENOMIC DNA]</scope>
    <source>
        <strain evidence="4">CCUG 58938</strain>
    </source>
</reference>
<name>A0ABW3K6R5_9BACT</name>
<dbReference type="RefSeq" id="WP_377581423.1">
    <property type="nucleotide sequence ID" value="NZ_JBHTKA010000007.1"/>
</dbReference>
<dbReference type="SUPFAM" id="SSF52172">
    <property type="entry name" value="CheY-like"/>
    <property type="match status" value="1"/>
</dbReference>
<dbReference type="PANTHER" id="PTHR44520:SF2">
    <property type="entry name" value="RESPONSE REGULATOR RCP1"/>
    <property type="match status" value="1"/>
</dbReference>
<dbReference type="InterPro" id="IPR011006">
    <property type="entry name" value="CheY-like_superfamily"/>
</dbReference>
<dbReference type="SMART" id="SM00448">
    <property type="entry name" value="REC"/>
    <property type="match status" value="1"/>
</dbReference>
<feature type="domain" description="Response regulatory" evidence="2">
    <location>
        <begin position="8"/>
        <end position="128"/>
    </location>
</feature>
<protein>
    <submittedName>
        <fullName evidence="3">Response regulator</fullName>
    </submittedName>
</protein>
<keyword evidence="1" id="KW-0597">Phosphoprotein</keyword>
<accession>A0ABW3K6R5</accession>
<dbReference type="PROSITE" id="PS50110">
    <property type="entry name" value="RESPONSE_REGULATORY"/>
    <property type="match status" value="1"/>
</dbReference>
<comment type="caution">
    <text evidence="3">The sequence shown here is derived from an EMBL/GenBank/DDBJ whole genome shotgun (WGS) entry which is preliminary data.</text>
</comment>
<evidence type="ECO:0000256" key="1">
    <source>
        <dbReference type="PROSITE-ProRule" id="PRU00169"/>
    </source>
</evidence>
<evidence type="ECO:0000259" key="2">
    <source>
        <dbReference type="PROSITE" id="PS50110"/>
    </source>
</evidence>
<dbReference type="PANTHER" id="PTHR44520">
    <property type="entry name" value="RESPONSE REGULATOR RCP1-RELATED"/>
    <property type="match status" value="1"/>
</dbReference>